<dbReference type="GO" id="GO:0006749">
    <property type="term" value="P:glutathione metabolic process"/>
    <property type="evidence" value="ECO:0007669"/>
    <property type="project" value="TreeGrafter"/>
</dbReference>
<dbReference type="PANTHER" id="PTHR42673">
    <property type="entry name" value="MALEYLACETOACETATE ISOMERASE"/>
    <property type="match status" value="1"/>
</dbReference>
<keyword evidence="3" id="KW-1185">Reference proteome</keyword>
<dbReference type="GO" id="GO:0004364">
    <property type="term" value="F:glutathione transferase activity"/>
    <property type="evidence" value="ECO:0007669"/>
    <property type="project" value="TreeGrafter"/>
</dbReference>
<protein>
    <recommendedName>
        <fullName evidence="1">GST N-terminal domain-containing protein</fullName>
    </recommendedName>
</protein>
<dbReference type="OrthoDB" id="249703at2759"/>
<dbReference type="Pfam" id="PF13409">
    <property type="entry name" value="GST_N_2"/>
    <property type="match status" value="1"/>
</dbReference>
<dbReference type="SUPFAM" id="SSF47616">
    <property type="entry name" value="GST C-terminal domain-like"/>
    <property type="match status" value="1"/>
</dbReference>
<evidence type="ECO:0000259" key="1">
    <source>
        <dbReference type="PROSITE" id="PS50404"/>
    </source>
</evidence>
<dbReference type="Gene3D" id="3.40.30.10">
    <property type="entry name" value="Glutaredoxin"/>
    <property type="match status" value="1"/>
</dbReference>
<dbReference type="InterPro" id="IPR004045">
    <property type="entry name" value="Glutathione_S-Trfase_N"/>
</dbReference>
<dbReference type="GO" id="GO:0016034">
    <property type="term" value="F:maleylacetoacetate isomerase activity"/>
    <property type="evidence" value="ECO:0007669"/>
    <property type="project" value="TreeGrafter"/>
</dbReference>
<organism evidence="2 3">
    <name type="scientific">Actinomortierella ambigua</name>
    <dbReference type="NCBI Taxonomy" id="1343610"/>
    <lineage>
        <taxon>Eukaryota</taxon>
        <taxon>Fungi</taxon>
        <taxon>Fungi incertae sedis</taxon>
        <taxon>Mucoromycota</taxon>
        <taxon>Mortierellomycotina</taxon>
        <taxon>Mortierellomycetes</taxon>
        <taxon>Mortierellales</taxon>
        <taxon>Mortierellaceae</taxon>
        <taxon>Actinomortierella</taxon>
    </lineage>
</organism>
<evidence type="ECO:0000313" key="2">
    <source>
        <dbReference type="EMBL" id="KAG0262463.1"/>
    </source>
</evidence>
<dbReference type="Gene3D" id="1.20.1050.10">
    <property type="match status" value="1"/>
</dbReference>
<dbReference type="InterPro" id="IPR036282">
    <property type="entry name" value="Glutathione-S-Trfase_C_sf"/>
</dbReference>
<dbReference type="SUPFAM" id="SSF52833">
    <property type="entry name" value="Thioredoxin-like"/>
    <property type="match status" value="1"/>
</dbReference>
<evidence type="ECO:0000313" key="3">
    <source>
        <dbReference type="Proteomes" id="UP000807716"/>
    </source>
</evidence>
<sequence length="251" mass="28198">MATIQAQKPVLFILNTNYSSWSLRGWLGLRATGLDFEVKMLKAGTPEVPDIGTPEWAALAVQAGPTGKVPCLHVTKPNGGQHIVFESVAILEYVAEDFPAMWPADRFDRAYARSLASEMATSFGPIREYAMNIRREYPFDPKLYTPAVEKCVRRLESIWAGCREAVVAKNNGEEDDGYLFGKFSFADAMYAPVMMRIKTYSLKDHFNHPLAIKYIETLTNNKYVQEWIALALEETEVLPSDEVYPEDSATA</sequence>
<dbReference type="PROSITE" id="PS50404">
    <property type="entry name" value="GST_NTER"/>
    <property type="match status" value="1"/>
</dbReference>
<dbReference type="GO" id="GO:0006559">
    <property type="term" value="P:L-phenylalanine catabolic process"/>
    <property type="evidence" value="ECO:0007669"/>
    <property type="project" value="TreeGrafter"/>
</dbReference>
<accession>A0A9P6U7I0</accession>
<proteinExistence type="predicted"/>
<reference evidence="2" key="1">
    <citation type="journal article" date="2020" name="Fungal Divers.">
        <title>Resolving the Mortierellaceae phylogeny through synthesis of multi-gene phylogenetics and phylogenomics.</title>
        <authorList>
            <person name="Vandepol N."/>
            <person name="Liber J."/>
            <person name="Desiro A."/>
            <person name="Na H."/>
            <person name="Kennedy M."/>
            <person name="Barry K."/>
            <person name="Grigoriev I.V."/>
            <person name="Miller A.N."/>
            <person name="O'Donnell K."/>
            <person name="Stajich J.E."/>
            <person name="Bonito G."/>
        </authorList>
    </citation>
    <scope>NUCLEOTIDE SEQUENCE</scope>
    <source>
        <strain evidence="2">BC1065</strain>
    </source>
</reference>
<name>A0A9P6U7I0_9FUNG</name>
<comment type="caution">
    <text evidence="2">The sequence shown here is derived from an EMBL/GenBank/DDBJ whole genome shotgun (WGS) entry which is preliminary data.</text>
</comment>
<dbReference type="PANTHER" id="PTHR42673:SF4">
    <property type="entry name" value="MALEYLACETOACETATE ISOMERASE"/>
    <property type="match status" value="1"/>
</dbReference>
<dbReference type="InterPro" id="IPR036249">
    <property type="entry name" value="Thioredoxin-like_sf"/>
</dbReference>
<dbReference type="Proteomes" id="UP000807716">
    <property type="component" value="Unassembled WGS sequence"/>
</dbReference>
<feature type="domain" description="GST N-terminal" evidence="1">
    <location>
        <begin position="9"/>
        <end position="102"/>
    </location>
</feature>
<dbReference type="EMBL" id="JAAAJB010000187">
    <property type="protein sequence ID" value="KAG0262463.1"/>
    <property type="molecule type" value="Genomic_DNA"/>
</dbReference>
<gene>
    <name evidence="2" type="ORF">DFQ27_002327</name>
</gene>
<dbReference type="AlphaFoldDB" id="A0A9P6U7I0"/>